<evidence type="ECO:0000259" key="7">
    <source>
        <dbReference type="Pfam" id="PF04542"/>
    </source>
</evidence>
<proteinExistence type="inferred from homology"/>
<dbReference type="PANTHER" id="PTHR43133">
    <property type="entry name" value="RNA POLYMERASE ECF-TYPE SIGMA FACTO"/>
    <property type="match status" value="1"/>
</dbReference>
<dbReference type="Gene3D" id="1.10.10.10">
    <property type="entry name" value="Winged helix-like DNA-binding domain superfamily/Winged helix DNA-binding domain"/>
    <property type="match status" value="1"/>
</dbReference>
<dbReference type="InterPro" id="IPR039425">
    <property type="entry name" value="RNA_pol_sigma-70-like"/>
</dbReference>
<dbReference type="PANTHER" id="PTHR43133:SF65">
    <property type="entry name" value="ECF RNA POLYMERASE SIGMA FACTOR SIGG"/>
    <property type="match status" value="1"/>
</dbReference>
<dbReference type="InterPro" id="IPR032710">
    <property type="entry name" value="NTF2-like_dom_sf"/>
</dbReference>
<feature type="compositionally biased region" description="Basic and acidic residues" evidence="6">
    <location>
        <begin position="405"/>
        <end position="417"/>
    </location>
</feature>
<feature type="region of interest" description="Disordered" evidence="6">
    <location>
        <begin position="325"/>
        <end position="417"/>
    </location>
</feature>
<evidence type="ECO:0000256" key="6">
    <source>
        <dbReference type="SAM" id="MobiDB-lite"/>
    </source>
</evidence>
<dbReference type="GO" id="GO:0006352">
    <property type="term" value="P:DNA-templated transcription initiation"/>
    <property type="evidence" value="ECO:0007669"/>
    <property type="project" value="InterPro"/>
</dbReference>
<keyword evidence="4" id="KW-0731">Sigma factor</keyword>
<evidence type="ECO:0000256" key="4">
    <source>
        <dbReference type="ARBA" id="ARBA00023082"/>
    </source>
</evidence>
<dbReference type="InterPro" id="IPR037401">
    <property type="entry name" value="SnoaL-like"/>
</dbReference>
<dbReference type="Pfam" id="PF12680">
    <property type="entry name" value="SnoaL_2"/>
    <property type="match status" value="1"/>
</dbReference>
<keyword evidence="3" id="KW-0805">Transcription regulation</keyword>
<dbReference type="InterPro" id="IPR013325">
    <property type="entry name" value="RNA_pol_sigma_r2"/>
</dbReference>
<dbReference type="SUPFAM" id="SSF54427">
    <property type="entry name" value="NTF2-like"/>
    <property type="match status" value="1"/>
</dbReference>
<keyword evidence="5" id="KW-0804">Transcription</keyword>
<dbReference type="InterPro" id="IPR014284">
    <property type="entry name" value="RNA_pol_sigma-70_dom"/>
</dbReference>
<evidence type="ECO:0000256" key="1">
    <source>
        <dbReference type="ARBA" id="ARBA00010641"/>
    </source>
</evidence>
<reference evidence="10" key="1">
    <citation type="journal article" date="2014" name="Int. J. Syst. Evol. Microbiol.">
        <title>Complete genome sequence of Corynebacterium casei LMG S-19264T (=DSM 44701T), isolated from a smear-ripened cheese.</title>
        <authorList>
            <consortium name="US DOE Joint Genome Institute (JGI-PGF)"/>
            <person name="Walter F."/>
            <person name="Albersmeier A."/>
            <person name="Kalinowski J."/>
            <person name="Ruckert C."/>
        </authorList>
    </citation>
    <scope>NUCLEOTIDE SEQUENCE</scope>
    <source>
        <strain evidence="10">JCM 5069</strain>
    </source>
</reference>
<dbReference type="InterPro" id="IPR014305">
    <property type="entry name" value="RNA_pol_sigma-G_actinobac"/>
</dbReference>
<gene>
    <name evidence="10" type="ORF">GCM10018793_26470</name>
</gene>
<evidence type="ECO:0000259" key="9">
    <source>
        <dbReference type="Pfam" id="PF12680"/>
    </source>
</evidence>
<keyword evidence="11" id="KW-1185">Reference proteome</keyword>
<evidence type="ECO:0000256" key="5">
    <source>
        <dbReference type="ARBA" id="ARBA00023163"/>
    </source>
</evidence>
<comment type="subunit">
    <text evidence="2">Interacts transiently with the RNA polymerase catalytic core formed by RpoA, RpoB, RpoC and RpoZ (2 alpha, 1 beta, 1 beta' and 1 omega subunit) to form the RNA polymerase holoenzyme that can initiate transcription.</text>
</comment>
<sequence length="417" mass="45131">MSDTTATTTELDSRLEQYRTELTGYCYRMLGSSFEAEDAVQDTMVRAWRAHDRFEGRSSLRSWLYRIAHNVCLDHLGAGNRRARPMDLTEPGTAASAVLKERPEPAWLEPVPDGRVLPGSADPAEAAVARESVRLAFVAALQHLPPKQRSVLILREVLAWRAGEVAELLGTSVASVNSALQRARATLAAAKAKDTDPLKPMDEEQQKLLERYVRAFEGYDMDQLTALLHEDAVLSMPPYDLWLKGPREIRAWMLGKGSGCRGSRLLPTVANGTPAFGQYRPSRSGSGHDAWALQVLETSGGRITGLTSFLATARLFPAFGLPLRLEPETGEGQQGPQVGRGIADPDPAPGAARRQLQPGQQLDGIEADPAERPRIADDTPSAGVQTSAHEGAEPDQVVGAGPGGQDERGRGEGIHTR</sequence>
<evidence type="ECO:0000256" key="2">
    <source>
        <dbReference type="ARBA" id="ARBA00011344"/>
    </source>
</evidence>
<dbReference type="GO" id="GO:0016987">
    <property type="term" value="F:sigma factor activity"/>
    <property type="evidence" value="ECO:0007669"/>
    <property type="project" value="UniProtKB-KW"/>
</dbReference>
<dbReference type="GO" id="GO:0000428">
    <property type="term" value="C:DNA-directed RNA polymerase complex"/>
    <property type="evidence" value="ECO:0007669"/>
    <property type="project" value="UniProtKB-KW"/>
</dbReference>
<dbReference type="Gene3D" id="3.10.450.50">
    <property type="match status" value="1"/>
</dbReference>
<dbReference type="NCBIfam" id="TIGR02937">
    <property type="entry name" value="sigma70-ECF"/>
    <property type="match status" value="1"/>
</dbReference>
<dbReference type="Proteomes" id="UP000603708">
    <property type="component" value="Unassembled WGS sequence"/>
</dbReference>
<keyword evidence="10" id="KW-0240">DNA-directed RNA polymerase</keyword>
<reference evidence="10" key="2">
    <citation type="submission" date="2020-09" db="EMBL/GenBank/DDBJ databases">
        <authorList>
            <person name="Sun Q."/>
            <person name="Ohkuma M."/>
        </authorList>
    </citation>
    <scope>NUCLEOTIDE SEQUENCE</scope>
    <source>
        <strain evidence="10">JCM 5069</strain>
    </source>
</reference>
<dbReference type="InterPro" id="IPR036388">
    <property type="entry name" value="WH-like_DNA-bd_sf"/>
</dbReference>
<protein>
    <submittedName>
        <fullName evidence="10">DNA-directed RNA polymerase sigma-70 factor</fullName>
    </submittedName>
</protein>
<organism evidence="10 11">
    <name type="scientific">Streptomyces sulfonofaciens</name>
    <dbReference type="NCBI Taxonomy" id="68272"/>
    <lineage>
        <taxon>Bacteria</taxon>
        <taxon>Bacillati</taxon>
        <taxon>Actinomycetota</taxon>
        <taxon>Actinomycetes</taxon>
        <taxon>Kitasatosporales</taxon>
        <taxon>Streptomycetaceae</taxon>
        <taxon>Streptomyces</taxon>
    </lineage>
</organism>
<feature type="domain" description="RNA polymerase sigma factor 70 region 4 type 2" evidence="8">
    <location>
        <begin position="135"/>
        <end position="187"/>
    </location>
</feature>
<dbReference type="Gene3D" id="1.10.1740.10">
    <property type="match status" value="1"/>
</dbReference>
<dbReference type="NCBIfam" id="NF006089">
    <property type="entry name" value="PRK08241.1"/>
    <property type="match status" value="1"/>
</dbReference>
<dbReference type="AlphaFoldDB" id="A0A919KY89"/>
<evidence type="ECO:0000259" key="8">
    <source>
        <dbReference type="Pfam" id="PF08281"/>
    </source>
</evidence>
<dbReference type="SUPFAM" id="SSF88659">
    <property type="entry name" value="Sigma3 and sigma4 domains of RNA polymerase sigma factors"/>
    <property type="match status" value="1"/>
</dbReference>
<accession>A0A919KY89</accession>
<dbReference type="SUPFAM" id="SSF88946">
    <property type="entry name" value="Sigma2 domain of RNA polymerase sigma factors"/>
    <property type="match status" value="1"/>
</dbReference>
<name>A0A919KY89_9ACTN</name>
<dbReference type="Pfam" id="PF04542">
    <property type="entry name" value="Sigma70_r2"/>
    <property type="match status" value="1"/>
</dbReference>
<evidence type="ECO:0000256" key="3">
    <source>
        <dbReference type="ARBA" id="ARBA00023015"/>
    </source>
</evidence>
<dbReference type="InterPro" id="IPR013324">
    <property type="entry name" value="RNA_pol_sigma_r3/r4-like"/>
</dbReference>
<feature type="compositionally biased region" description="Low complexity" evidence="6">
    <location>
        <begin position="339"/>
        <end position="354"/>
    </location>
</feature>
<feature type="domain" description="RNA polymerase sigma-70 region 2" evidence="7">
    <location>
        <begin position="16"/>
        <end position="79"/>
    </location>
</feature>
<dbReference type="Pfam" id="PF08281">
    <property type="entry name" value="Sigma70_r4_2"/>
    <property type="match status" value="1"/>
</dbReference>
<dbReference type="InterPro" id="IPR013249">
    <property type="entry name" value="RNA_pol_sigma70_r4_t2"/>
</dbReference>
<comment type="similarity">
    <text evidence="1">Belongs to the sigma-70 factor family. ECF subfamily.</text>
</comment>
<evidence type="ECO:0000313" key="10">
    <source>
        <dbReference type="EMBL" id="GHH77710.1"/>
    </source>
</evidence>
<dbReference type="InterPro" id="IPR007627">
    <property type="entry name" value="RNA_pol_sigma70_r2"/>
</dbReference>
<evidence type="ECO:0000313" key="11">
    <source>
        <dbReference type="Proteomes" id="UP000603708"/>
    </source>
</evidence>
<dbReference type="GO" id="GO:0003677">
    <property type="term" value="F:DNA binding"/>
    <property type="evidence" value="ECO:0007669"/>
    <property type="project" value="InterPro"/>
</dbReference>
<comment type="caution">
    <text evidence="10">The sequence shown here is derived from an EMBL/GenBank/DDBJ whole genome shotgun (WGS) entry which is preliminary data.</text>
</comment>
<feature type="domain" description="SnoaL-like" evidence="9">
    <location>
        <begin position="210"/>
        <end position="304"/>
    </location>
</feature>
<dbReference type="EMBL" id="BNCD01000006">
    <property type="protein sequence ID" value="GHH77710.1"/>
    <property type="molecule type" value="Genomic_DNA"/>
</dbReference>
<dbReference type="NCBIfam" id="TIGR02960">
    <property type="entry name" value="SigX5"/>
    <property type="match status" value="1"/>
</dbReference>